<reference evidence="2 3" key="1">
    <citation type="submission" date="2022-01" db="EMBL/GenBank/DDBJ databases">
        <title>Whole genome-based taxonomy of the Shewanellaceae.</title>
        <authorList>
            <person name="Martin-Rodriguez A.J."/>
        </authorList>
    </citation>
    <scope>NUCLEOTIDE SEQUENCE [LARGE SCALE GENOMIC DNA]</scope>
    <source>
        <strain evidence="2 3">DSM 24955</strain>
    </source>
</reference>
<sequence>MKLTFGALLLFFSMQLLADDSPSSILDSLLGKCINESSSVCESVLVGDTAKEKILLSFLDAMKSSAAFEELYVKTYGKKKYAELIDAYSLTISPLTSSDFQLQGTTATSATFLGADNTTLSIIKIQTGWVIDLENSTFSLGGESGNHDLLEFVSLLSGAHSHLIQLIKNNSAEKEVFKKGGLYYLASIYHLVPDAQKPQLEVVFKENNSDVASVIKELLTAINN</sequence>
<name>A0ABT0KPK2_9GAMM</name>
<gene>
    <name evidence="2" type="ORF">L2737_10620</name>
</gene>
<dbReference type="RefSeq" id="WP_248955687.1">
    <property type="nucleotide sequence ID" value="NZ_JAKIKU010000005.1"/>
</dbReference>
<evidence type="ECO:0000256" key="1">
    <source>
        <dbReference type="SAM" id="SignalP"/>
    </source>
</evidence>
<feature type="signal peptide" evidence="1">
    <location>
        <begin position="1"/>
        <end position="18"/>
    </location>
</feature>
<organism evidence="2 3">
    <name type="scientific">Shewanella electrodiphila</name>
    <dbReference type="NCBI Taxonomy" id="934143"/>
    <lineage>
        <taxon>Bacteria</taxon>
        <taxon>Pseudomonadati</taxon>
        <taxon>Pseudomonadota</taxon>
        <taxon>Gammaproteobacteria</taxon>
        <taxon>Alteromonadales</taxon>
        <taxon>Shewanellaceae</taxon>
        <taxon>Shewanella</taxon>
    </lineage>
</organism>
<accession>A0ABT0KPK2</accession>
<keyword evidence="1" id="KW-0732">Signal</keyword>
<keyword evidence="3" id="KW-1185">Reference proteome</keyword>
<comment type="caution">
    <text evidence="2">The sequence shown here is derived from an EMBL/GenBank/DDBJ whole genome shotgun (WGS) entry which is preliminary data.</text>
</comment>
<protein>
    <submittedName>
        <fullName evidence="2">Uncharacterized protein</fullName>
    </submittedName>
</protein>
<feature type="chain" id="PRO_5046584606" evidence="1">
    <location>
        <begin position="19"/>
        <end position="224"/>
    </location>
</feature>
<evidence type="ECO:0000313" key="3">
    <source>
        <dbReference type="Proteomes" id="UP001202134"/>
    </source>
</evidence>
<dbReference type="EMBL" id="JAKIKU010000005">
    <property type="protein sequence ID" value="MCL1045777.1"/>
    <property type="molecule type" value="Genomic_DNA"/>
</dbReference>
<dbReference type="Proteomes" id="UP001202134">
    <property type="component" value="Unassembled WGS sequence"/>
</dbReference>
<evidence type="ECO:0000313" key="2">
    <source>
        <dbReference type="EMBL" id="MCL1045777.1"/>
    </source>
</evidence>
<proteinExistence type="predicted"/>